<dbReference type="Proteomes" id="UP001165082">
    <property type="component" value="Unassembled WGS sequence"/>
</dbReference>
<name>A0A9W7E165_9STRA</name>
<gene>
    <name evidence="2" type="ORF">TrRE_jg4638</name>
</gene>
<evidence type="ECO:0000256" key="1">
    <source>
        <dbReference type="SAM" id="MobiDB-lite"/>
    </source>
</evidence>
<accession>A0A9W7E165</accession>
<organism evidence="2 3">
    <name type="scientific">Triparma retinervis</name>
    <dbReference type="NCBI Taxonomy" id="2557542"/>
    <lineage>
        <taxon>Eukaryota</taxon>
        <taxon>Sar</taxon>
        <taxon>Stramenopiles</taxon>
        <taxon>Ochrophyta</taxon>
        <taxon>Bolidophyceae</taxon>
        <taxon>Parmales</taxon>
        <taxon>Triparmaceae</taxon>
        <taxon>Triparma</taxon>
    </lineage>
</organism>
<keyword evidence="3" id="KW-1185">Reference proteome</keyword>
<reference evidence="2" key="1">
    <citation type="submission" date="2022-07" db="EMBL/GenBank/DDBJ databases">
        <title>Genome analysis of Parmales, a sister group of diatoms, reveals the evolutionary specialization of diatoms from phago-mixotrophs to photoautotrophs.</title>
        <authorList>
            <person name="Ban H."/>
            <person name="Sato S."/>
            <person name="Yoshikawa S."/>
            <person name="Kazumasa Y."/>
            <person name="Nakamura Y."/>
            <person name="Ichinomiya M."/>
            <person name="Saitoh K."/>
            <person name="Sato N."/>
            <person name="Blanc-Mathieu R."/>
            <person name="Endo H."/>
            <person name="Kuwata A."/>
            <person name="Ogata H."/>
        </authorList>
    </citation>
    <scope>NUCLEOTIDE SEQUENCE</scope>
</reference>
<evidence type="ECO:0000313" key="3">
    <source>
        <dbReference type="Proteomes" id="UP001165082"/>
    </source>
</evidence>
<dbReference type="EMBL" id="BRXZ01005180">
    <property type="protein sequence ID" value="GMH61505.1"/>
    <property type="molecule type" value="Genomic_DNA"/>
</dbReference>
<feature type="compositionally biased region" description="Polar residues" evidence="1">
    <location>
        <begin position="79"/>
        <end position="89"/>
    </location>
</feature>
<protein>
    <submittedName>
        <fullName evidence="2">Uncharacterized protein</fullName>
    </submittedName>
</protein>
<feature type="compositionally biased region" description="Basic and acidic residues" evidence="1">
    <location>
        <begin position="92"/>
        <end position="103"/>
    </location>
</feature>
<proteinExistence type="predicted"/>
<evidence type="ECO:0000313" key="2">
    <source>
        <dbReference type="EMBL" id="GMH61505.1"/>
    </source>
</evidence>
<feature type="non-terminal residue" evidence="2">
    <location>
        <position position="148"/>
    </location>
</feature>
<feature type="region of interest" description="Disordered" evidence="1">
    <location>
        <begin position="76"/>
        <end position="103"/>
    </location>
</feature>
<dbReference type="AlphaFoldDB" id="A0A9W7E165"/>
<sequence>MSLAIKDEWWKPGKQFEPVMADYEQHPDSGKWEHPLCKINNLILAGMKEDHITSLIPHPYKGLTGKELAAAQKEDVNNLERNPSGSIPQPKSAKDLKRLSPRDQDIWKRTDMMEMRGLEDTGTYTVVKSPANGRHKLEGNAVILPTYM</sequence>
<comment type="caution">
    <text evidence="2">The sequence shown here is derived from an EMBL/GenBank/DDBJ whole genome shotgun (WGS) entry which is preliminary data.</text>
</comment>